<dbReference type="AlphaFoldDB" id="A0A364VC78"/>
<reference evidence="1 2" key="1">
    <citation type="journal article" date="2018" name="Syst. Appl. Microbiol.">
        <title>Corynebacterium heidelbergense sp. nov., isolated from the preen glands of Egyptian geese (Alopochen aegyptiacus).</title>
        <authorList>
            <person name="Braun M.S."/>
            <person name="Wang E."/>
            <person name="Zimmermann S."/>
            <person name="Wink M."/>
        </authorList>
    </citation>
    <scope>NUCLEOTIDE SEQUENCE [LARGE SCALE GENOMIC DNA]</scope>
    <source>
        <strain evidence="1 2">DSM 104638</strain>
    </source>
</reference>
<gene>
    <name evidence="1" type="ORF">CWC39_04215</name>
</gene>
<dbReference type="OrthoDB" id="4404215at2"/>
<sequence>MAITALATSNTTIGPAQYADMSQILTARFKVDSPNDLRPSAGSSRTVSVSSGAGFAGGTRIRSTGTETISCDSQSSGSRWDAIVIRIDWSSATQRLAVVKGTSSTVPVNTSSAPNTAQINRIPGVLYDALVCVVQVNAGSTTVANLTDYRTWGGDGGPLRVTDAALSSPSLLDARPGTWIATDQGKLTKRLDDDGVWRSVGTQSNPWKLWTPTLRFYGTGVPNGTSGGTVAGLGNGGSASGRYRIVDGLLDGYIYVQPGSTGATYGDGPMTVDLPMACASWQEDTWSMGHLFTFGYGGDGNYDWHAELLVKKGWNRGQMFTNARIDDARLWPYQCQRPNGGPGSGTPFIANGYPVGTWTFHVTYPVDV</sequence>
<name>A0A364VC78_9CORY</name>
<evidence type="ECO:0000313" key="1">
    <source>
        <dbReference type="EMBL" id="RAV34262.1"/>
    </source>
</evidence>
<dbReference type="Proteomes" id="UP000251047">
    <property type="component" value="Unassembled WGS sequence"/>
</dbReference>
<evidence type="ECO:0000313" key="2">
    <source>
        <dbReference type="Proteomes" id="UP000251047"/>
    </source>
</evidence>
<proteinExistence type="predicted"/>
<accession>A0A364VC78</accession>
<organism evidence="1 2">
    <name type="scientific">Corynebacterium heidelbergense</name>
    <dbReference type="NCBI Taxonomy" id="2055947"/>
    <lineage>
        <taxon>Bacteria</taxon>
        <taxon>Bacillati</taxon>
        <taxon>Actinomycetota</taxon>
        <taxon>Actinomycetes</taxon>
        <taxon>Mycobacteriales</taxon>
        <taxon>Corynebacteriaceae</taxon>
        <taxon>Corynebacterium</taxon>
    </lineage>
</organism>
<dbReference type="EMBL" id="PHQP01000022">
    <property type="protein sequence ID" value="RAV34262.1"/>
    <property type="molecule type" value="Genomic_DNA"/>
</dbReference>
<protein>
    <submittedName>
        <fullName evidence="1">Uncharacterized protein</fullName>
    </submittedName>
</protein>
<dbReference type="RefSeq" id="WP_112769265.1">
    <property type="nucleotide sequence ID" value="NZ_CP063191.1"/>
</dbReference>
<comment type="caution">
    <text evidence="1">The sequence shown here is derived from an EMBL/GenBank/DDBJ whole genome shotgun (WGS) entry which is preliminary data.</text>
</comment>